<reference evidence="1 2" key="1">
    <citation type="submission" date="2024-07" db="EMBL/GenBank/DDBJ databases">
        <title>Section-level genome sequencing and comparative genomics of Aspergillus sections Usti and Cavernicolus.</title>
        <authorList>
            <consortium name="Lawrence Berkeley National Laboratory"/>
            <person name="Nybo J.L."/>
            <person name="Vesth T.C."/>
            <person name="Theobald S."/>
            <person name="Frisvad J.C."/>
            <person name="Larsen T.O."/>
            <person name="Kjaerboelling I."/>
            <person name="Rothschild-Mancinelli K."/>
            <person name="Lyhne E.K."/>
            <person name="Kogle M.E."/>
            <person name="Barry K."/>
            <person name="Clum A."/>
            <person name="Na H."/>
            <person name="Ledsgaard L."/>
            <person name="Lin J."/>
            <person name="Lipzen A."/>
            <person name="Kuo A."/>
            <person name="Riley R."/>
            <person name="Mondo S."/>
            <person name="Labutti K."/>
            <person name="Haridas S."/>
            <person name="Pangalinan J."/>
            <person name="Salamov A.A."/>
            <person name="Simmons B.A."/>
            <person name="Magnuson J.K."/>
            <person name="Chen J."/>
            <person name="Drula E."/>
            <person name="Henrissat B."/>
            <person name="Wiebenga A."/>
            <person name="Lubbers R.J."/>
            <person name="Gomes A.C."/>
            <person name="Makela M.R."/>
            <person name="Stajich J."/>
            <person name="Grigoriev I.V."/>
            <person name="Mortensen U.H."/>
            <person name="De Vries R.P."/>
            <person name="Baker S.E."/>
            <person name="Andersen M.R."/>
        </authorList>
    </citation>
    <scope>NUCLEOTIDE SEQUENCE [LARGE SCALE GENOMIC DNA]</scope>
    <source>
        <strain evidence="1 2">CBS 209.92</strain>
    </source>
</reference>
<comment type="caution">
    <text evidence="1">The sequence shown here is derived from an EMBL/GenBank/DDBJ whole genome shotgun (WGS) entry which is preliminary data.</text>
</comment>
<sequence length="484" mass="53425">MDDAPRPSDAAYQQVLQESLNTWSSYLNLQSLVSGTPSFLGDGLVPHGESISFRCEEKASSLVVDGRSTWRTSKGICDLPPIVLPKQLLLGVGSHTSVRLLEDAPLAEWPGVKGLEGYDSGNYLAVLYFAWAYILSARWIELLSRSADYECWMDYNAPGLSAAPQSNDRPAIQIDLGDGVSPEEVSWWHTILSSNDYYSAAAKYNGHVYLSPWSVSVKEAQCTVALAGALLIPFPRNKPIPLPFPKPLSRGDLTAGSIRYLFNPDIDCNLVSAWLNPAFAMIDSIFSTSPASLATLLSKRRPQLGILWLGALCVHLAKPVLSEIRCGLVALDLAASAWTEIPQTFLTSPMHGINDESIRRDDECRLLFITASKRHERPPVWPWKPFGATQLCDTELTVREHAQCAATHCLEYQSWEWLLLNDGVISDFAKKDNGQMQNVVTSSPLTTTQTASSESMDFDCGPYSDSLSESATRGIFMWLIYQHS</sequence>
<name>A0ABR4FUI1_9EURO</name>
<organism evidence="1 2">
    <name type="scientific">Aspergillus keveii</name>
    <dbReference type="NCBI Taxonomy" id="714993"/>
    <lineage>
        <taxon>Eukaryota</taxon>
        <taxon>Fungi</taxon>
        <taxon>Dikarya</taxon>
        <taxon>Ascomycota</taxon>
        <taxon>Pezizomycotina</taxon>
        <taxon>Eurotiomycetes</taxon>
        <taxon>Eurotiomycetidae</taxon>
        <taxon>Eurotiales</taxon>
        <taxon>Aspergillaceae</taxon>
        <taxon>Aspergillus</taxon>
        <taxon>Aspergillus subgen. Nidulantes</taxon>
    </lineage>
</organism>
<protein>
    <recommendedName>
        <fullName evidence="3">Transcription factor domain-containing protein</fullName>
    </recommendedName>
</protein>
<gene>
    <name evidence="1" type="ORF">BJX66DRAFT_328229</name>
</gene>
<dbReference type="EMBL" id="JBFTWV010000107">
    <property type="protein sequence ID" value="KAL2786896.1"/>
    <property type="molecule type" value="Genomic_DNA"/>
</dbReference>
<evidence type="ECO:0008006" key="3">
    <source>
        <dbReference type="Google" id="ProtNLM"/>
    </source>
</evidence>
<evidence type="ECO:0000313" key="1">
    <source>
        <dbReference type="EMBL" id="KAL2786896.1"/>
    </source>
</evidence>
<proteinExistence type="predicted"/>
<evidence type="ECO:0000313" key="2">
    <source>
        <dbReference type="Proteomes" id="UP001610563"/>
    </source>
</evidence>
<dbReference type="Proteomes" id="UP001610563">
    <property type="component" value="Unassembled WGS sequence"/>
</dbReference>
<accession>A0ABR4FUI1</accession>
<keyword evidence="2" id="KW-1185">Reference proteome</keyword>